<dbReference type="PANTHER" id="PTHR43377:SF12">
    <property type="entry name" value="BINDING ROSSMANN FOLD OXIDOREDUCTASE, PUTATIVE (AFU_ORTHOLOGUE AFUA_3G11840)-RELATED"/>
    <property type="match status" value="1"/>
</dbReference>
<dbReference type="EMBL" id="JBEFKJ010000004">
    <property type="protein sequence ID" value="KAL2046346.1"/>
    <property type="molecule type" value="Genomic_DNA"/>
</dbReference>
<dbReference type="InterPro" id="IPR051450">
    <property type="entry name" value="Gfo/Idh/MocA_Oxidoreductases"/>
</dbReference>
<dbReference type="SUPFAM" id="SSF55347">
    <property type="entry name" value="Glyceraldehyde-3-phosphate dehydrogenase-like, C-terminal domain"/>
    <property type="match status" value="1"/>
</dbReference>
<reference evidence="3 4" key="1">
    <citation type="submission" date="2024-09" db="EMBL/GenBank/DDBJ databases">
        <title>Rethinking Asexuality: The Enigmatic Case of Functional Sexual Genes in Lepraria (Stereocaulaceae).</title>
        <authorList>
            <person name="Doellman M."/>
            <person name="Sun Y."/>
            <person name="Barcenas-Pena A."/>
            <person name="Lumbsch H.T."/>
            <person name="Grewe F."/>
        </authorList>
    </citation>
    <scope>NUCLEOTIDE SEQUENCE [LARGE SCALE GENOMIC DNA]</scope>
    <source>
        <strain evidence="3 4">Mercado 3170</strain>
    </source>
</reference>
<comment type="caution">
    <text evidence="3">The sequence shown here is derived from an EMBL/GenBank/DDBJ whole genome shotgun (WGS) entry which is preliminary data.</text>
</comment>
<dbReference type="Gene3D" id="3.30.360.10">
    <property type="entry name" value="Dihydrodipicolinate Reductase, domain 2"/>
    <property type="match status" value="2"/>
</dbReference>
<proteinExistence type="predicted"/>
<accession>A0ABR4ALG8</accession>
<dbReference type="InterPro" id="IPR004104">
    <property type="entry name" value="Gfo/Idh/MocA-like_OxRdtase_C"/>
</dbReference>
<name>A0ABR4ALG8_9LECA</name>
<keyword evidence="4" id="KW-1185">Reference proteome</keyword>
<dbReference type="SUPFAM" id="SSF51735">
    <property type="entry name" value="NAD(P)-binding Rossmann-fold domains"/>
    <property type="match status" value="1"/>
</dbReference>
<dbReference type="Pfam" id="PF02894">
    <property type="entry name" value="GFO_IDH_MocA_C"/>
    <property type="match status" value="1"/>
</dbReference>
<gene>
    <name evidence="3" type="ORF">N7G274_001793</name>
</gene>
<evidence type="ECO:0000313" key="4">
    <source>
        <dbReference type="Proteomes" id="UP001590950"/>
    </source>
</evidence>
<evidence type="ECO:0000259" key="2">
    <source>
        <dbReference type="Pfam" id="PF02894"/>
    </source>
</evidence>
<feature type="domain" description="Gfo/Idh/MocA-like oxidoreductase N-terminal" evidence="1">
    <location>
        <begin position="23"/>
        <end position="151"/>
    </location>
</feature>
<dbReference type="InterPro" id="IPR000683">
    <property type="entry name" value="Gfo/Idh/MocA-like_OxRdtase_N"/>
</dbReference>
<dbReference type="Pfam" id="PF01408">
    <property type="entry name" value="GFO_IDH_MocA"/>
    <property type="match status" value="1"/>
</dbReference>
<sequence>MANLAGKAMLTNSHPEKSDTQLSFLIIGAGSRGNAYANALGYSLKTFPTRIGAVAEPIESKRRAFQHKHIRPHEYVELFETWQQFVDYEEGRRKRKDAGEHVPEGVDGVFVCTLDEMHVEIITALAPLGLHIMSEKPLATTLSDCLKIYRSLQPPGTSTAQAIFSIGHVLRYSPHNMLLRKLLLEDDVIGDILSIEHTEPVGWWHFSHSYVRGNWRKESTTAPSLLTKSCHDIDLLLWLLCSSPISSNRPPHLPSHVNSTGSLLYFKKSRKPAQAADATNCLSCAAESECLYSAKKIYEEGHLAKGNGGWPINIVDSEIEDMMSNRGKGVPRQRLMERLAEDYDSSMSQTEVDRRPWFGRCVYESDNDVCDDQVVTIDWEDDPLPRKRDESMESLIKGRGAKIATFHMVAPTEKQCERRGRVYGTQGEIKYDSKIIHVYDFATKQTRTHYPDQPGGGHGGGDVGLAQQFVKAIAAVKMKNMTVDQAQKAHIGCTLEEVIRSHAMVFAAEESRKQRKVVDWAGWWDINVERAKHLSRLYNGSD</sequence>
<dbReference type="Proteomes" id="UP001590950">
    <property type="component" value="Unassembled WGS sequence"/>
</dbReference>
<protein>
    <recommendedName>
        <fullName evidence="5">Streptomycin biosynthesis protein StrI</fullName>
    </recommendedName>
</protein>
<organism evidence="3 4">
    <name type="scientific">Stereocaulon virgatum</name>
    <dbReference type="NCBI Taxonomy" id="373712"/>
    <lineage>
        <taxon>Eukaryota</taxon>
        <taxon>Fungi</taxon>
        <taxon>Dikarya</taxon>
        <taxon>Ascomycota</taxon>
        <taxon>Pezizomycotina</taxon>
        <taxon>Lecanoromycetes</taxon>
        <taxon>OSLEUM clade</taxon>
        <taxon>Lecanoromycetidae</taxon>
        <taxon>Lecanorales</taxon>
        <taxon>Lecanorineae</taxon>
        <taxon>Stereocaulaceae</taxon>
        <taxon>Stereocaulon</taxon>
    </lineage>
</organism>
<evidence type="ECO:0008006" key="5">
    <source>
        <dbReference type="Google" id="ProtNLM"/>
    </source>
</evidence>
<dbReference type="Gene3D" id="3.40.50.720">
    <property type="entry name" value="NAD(P)-binding Rossmann-like Domain"/>
    <property type="match status" value="1"/>
</dbReference>
<feature type="domain" description="Gfo/Idh/MocA-like oxidoreductase C-terminal" evidence="2">
    <location>
        <begin position="183"/>
        <end position="243"/>
    </location>
</feature>
<evidence type="ECO:0000313" key="3">
    <source>
        <dbReference type="EMBL" id="KAL2046346.1"/>
    </source>
</evidence>
<dbReference type="PANTHER" id="PTHR43377">
    <property type="entry name" value="BILIVERDIN REDUCTASE A"/>
    <property type="match status" value="1"/>
</dbReference>
<evidence type="ECO:0000259" key="1">
    <source>
        <dbReference type="Pfam" id="PF01408"/>
    </source>
</evidence>
<dbReference type="InterPro" id="IPR036291">
    <property type="entry name" value="NAD(P)-bd_dom_sf"/>
</dbReference>